<name>A0ABW3NXQ6_9SPHN</name>
<dbReference type="InterPro" id="IPR008927">
    <property type="entry name" value="6-PGluconate_DH-like_C_sf"/>
</dbReference>
<evidence type="ECO:0000313" key="5">
    <source>
        <dbReference type="EMBL" id="MFD1105131.1"/>
    </source>
</evidence>
<feature type="domain" description="3-hydroxyisobutyrate dehydrogenase-like NAD-binding" evidence="4">
    <location>
        <begin position="166"/>
        <end position="285"/>
    </location>
</feature>
<dbReference type="EC" id="1.1.-.-" evidence="5"/>
<organism evidence="5 6">
    <name type="scientific">Sphingobium olei</name>
    <dbReference type="NCBI Taxonomy" id="420955"/>
    <lineage>
        <taxon>Bacteria</taxon>
        <taxon>Pseudomonadati</taxon>
        <taxon>Pseudomonadota</taxon>
        <taxon>Alphaproteobacteria</taxon>
        <taxon>Sphingomonadales</taxon>
        <taxon>Sphingomonadaceae</taxon>
        <taxon>Sphingobium</taxon>
    </lineage>
</organism>
<dbReference type="Pfam" id="PF03446">
    <property type="entry name" value="NAD_binding_2"/>
    <property type="match status" value="1"/>
</dbReference>
<feature type="domain" description="6-phosphogluconate dehydrogenase NADP-binding" evidence="3">
    <location>
        <begin position="4"/>
        <end position="163"/>
    </location>
</feature>
<dbReference type="SUPFAM" id="SSF48179">
    <property type="entry name" value="6-phosphogluconate dehydrogenase C-terminal domain-like"/>
    <property type="match status" value="1"/>
</dbReference>
<dbReference type="InterPro" id="IPR015815">
    <property type="entry name" value="HIBADH-related"/>
</dbReference>
<dbReference type="Gene3D" id="1.10.1040.10">
    <property type="entry name" value="N-(1-d-carboxylethyl)-l-norvaline Dehydrogenase, domain 2"/>
    <property type="match status" value="1"/>
</dbReference>
<dbReference type="InterPro" id="IPR013328">
    <property type="entry name" value="6PGD_dom2"/>
</dbReference>
<evidence type="ECO:0000256" key="1">
    <source>
        <dbReference type="ARBA" id="ARBA00023002"/>
    </source>
</evidence>
<reference evidence="6" key="1">
    <citation type="journal article" date="2019" name="Int. J. Syst. Evol. Microbiol.">
        <title>The Global Catalogue of Microorganisms (GCM) 10K type strain sequencing project: providing services to taxonomists for standard genome sequencing and annotation.</title>
        <authorList>
            <consortium name="The Broad Institute Genomics Platform"/>
            <consortium name="The Broad Institute Genome Sequencing Center for Infectious Disease"/>
            <person name="Wu L."/>
            <person name="Ma J."/>
        </authorList>
    </citation>
    <scope>NUCLEOTIDE SEQUENCE [LARGE SCALE GENOMIC DNA]</scope>
    <source>
        <strain evidence="6">CCUG 54329</strain>
    </source>
</reference>
<sequence length="289" mass="29592">MSDKVAILGLGIMGAGMAQQLLKAGYDVTVWNRSPARAAPLVEAGARQADSPAEAATGASIVIAMVSDNDASRAAWVGPQGALAAMRAGAVAIDCSTLDPHWIDALSADMKAAGIHFVEAPVTGSKVQAESGTLRFFVGSDEESLALARPVLDVLGSGVIHLGPAGSGAVMKLANNYMAGVQVASFAEALALVEAKGLDPRQVADVLRNGAPGSPMVGLMADRMLERNYDPNFFISLMAKDLGYADALLDSVGISSTLATAARARFLDADAAGLGNKDISAVVETLRKA</sequence>
<keyword evidence="6" id="KW-1185">Reference proteome</keyword>
<proteinExistence type="predicted"/>
<dbReference type="GO" id="GO:0016491">
    <property type="term" value="F:oxidoreductase activity"/>
    <property type="evidence" value="ECO:0007669"/>
    <property type="project" value="UniProtKB-KW"/>
</dbReference>
<dbReference type="PIRSF" id="PIRSF000103">
    <property type="entry name" value="HIBADH"/>
    <property type="match status" value="1"/>
</dbReference>
<keyword evidence="1 5" id="KW-0560">Oxidoreductase</keyword>
<dbReference type="InterPro" id="IPR006115">
    <property type="entry name" value="6PGDH_NADP-bd"/>
</dbReference>
<dbReference type="RefSeq" id="WP_380910704.1">
    <property type="nucleotide sequence ID" value="NZ_JBHTLS010000120.1"/>
</dbReference>
<dbReference type="PANTHER" id="PTHR43060:SF15">
    <property type="entry name" value="3-HYDROXYISOBUTYRATE DEHYDROGENASE-LIKE 1, MITOCHONDRIAL-RELATED"/>
    <property type="match status" value="1"/>
</dbReference>
<evidence type="ECO:0000259" key="3">
    <source>
        <dbReference type="Pfam" id="PF03446"/>
    </source>
</evidence>
<dbReference type="InterPro" id="IPR036291">
    <property type="entry name" value="NAD(P)-bd_dom_sf"/>
</dbReference>
<dbReference type="Gene3D" id="3.40.50.720">
    <property type="entry name" value="NAD(P)-binding Rossmann-like Domain"/>
    <property type="match status" value="1"/>
</dbReference>
<evidence type="ECO:0000313" key="6">
    <source>
        <dbReference type="Proteomes" id="UP001597203"/>
    </source>
</evidence>
<dbReference type="EMBL" id="JBHTLS010000120">
    <property type="protein sequence ID" value="MFD1105131.1"/>
    <property type="molecule type" value="Genomic_DNA"/>
</dbReference>
<gene>
    <name evidence="5" type="ORF">ACFQ24_09635</name>
</gene>
<dbReference type="Proteomes" id="UP001597203">
    <property type="component" value="Unassembled WGS sequence"/>
</dbReference>
<protein>
    <submittedName>
        <fullName evidence="5">NAD(P)-dependent oxidoreductase</fullName>
        <ecNumber evidence="5">1.1.-.-</ecNumber>
    </submittedName>
</protein>
<dbReference type="PANTHER" id="PTHR43060">
    <property type="entry name" value="3-HYDROXYISOBUTYRATE DEHYDROGENASE-LIKE 1, MITOCHONDRIAL-RELATED"/>
    <property type="match status" value="1"/>
</dbReference>
<evidence type="ECO:0000256" key="2">
    <source>
        <dbReference type="ARBA" id="ARBA00023027"/>
    </source>
</evidence>
<dbReference type="Pfam" id="PF14833">
    <property type="entry name" value="NAD_binding_11"/>
    <property type="match status" value="1"/>
</dbReference>
<keyword evidence="2" id="KW-0520">NAD</keyword>
<evidence type="ECO:0000259" key="4">
    <source>
        <dbReference type="Pfam" id="PF14833"/>
    </source>
</evidence>
<comment type="caution">
    <text evidence="5">The sequence shown here is derived from an EMBL/GenBank/DDBJ whole genome shotgun (WGS) entry which is preliminary data.</text>
</comment>
<dbReference type="InterPro" id="IPR029154">
    <property type="entry name" value="HIBADH-like_NADP-bd"/>
</dbReference>
<accession>A0ABW3NXQ6</accession>
<dbReference type="SUPFAM" id="SSF51735">
    <property type="entry name" value="NAD(P)-binding Rossmann-fold domains"/>
    <property type="match status" value="1"/>
</dbReference>